<dbReference type="InterPro" id="IPR010096">
    <property type="entry name" value="NADH-Q_OxRdtase_suN/2"/>
</dbReference>
<dbReference type="RefSeq" id="YP_009348184.1">
    <property type="nucleotide sequence ID" value="NC_033904.1"/>
</dbReference>
<dbReference type="GO" id="GO:0008137">
    <property type="term" value="F:NADH dehydrogenase (ubiquinone) activity"/>
    <property type="evidence" value="ECO:0007669"/>
    <property type="project" value="InterPro"/>
</dbReference>
<evidence type="ECO:0000313" key="8">
    <source>
        <dbReference type="EMBL" id="QJF58203.1"/>
    </source>
</evidence>
<sequence>MTNFTFDIYFTLPEIYLVISIFVLLLFGVLASGSAFLGYPLLSKVVGLISVQVLTFTFLILIYFPYSNFTSWNFFLTSDFFVLCSKLIIVGSSIVWTYFSIVYVVNEKINSFEYWILILLAVLALLCILQTYDLLTLYLLIEFQSLSFYVLASFKRSSEFSTEAGLKYFVLGAFASAFLLFGSSLLYGFTGLTNFNDFHIFFTGFLTEPIPFMSGTFLGLAFVLAALFFKLSVSPFHMWAPDVYEGSPTSTTAFFTIFPKLAIITLLLRIFLISFHDLFSTWKNLFLLGSFLSLLFGSLGALAQNKWKRFLAYSSINHIGFILIGFLPGETFGITSIVIYLFIYIVTSFAIFSFLYTVRLYEYPQWSQIRYLDEVLGLSKTNPLLAVSLTVILFSMAGIPPLSGFFAKVFVLLAGVRSSTYGLVLIAIIMSSISCFYYIRIIQLAYFSKVQRWPILQPVDKSTSLVLGISFFFISLFFVDIELFYTPIKRMALSFTL</sequence>
<dbReference type="GO" id="GO:0042773">
    <property type="term" value="P:ATP synthesis coupled electron transport"/>
    <property type="evidence" value="ECO:0007669"/>
    <property type="project" value="InterPro"/>
</dbReference>
<evidence type="ECO:0000256" key="3">
    <source>
        <dbReference type="ARBA" id="ARBA00022989"/>
    </source>
</evidence>
<name>A0A343AYV6_COROI</name>
<evidence type="ECO:0000256" key="4">
    <source>
        <dbReference type="ARBA" id="ARBA00023136"/>
    </source>
</evidence>
<dbReference type="GO" id="GO:0016020">
    <property type="term" value="C:membrane"/>
    <property type="evidence" value="ECO:0007669"/>
    <property type="project" value="UniProtKB-SubCell"/>
</dbReference>
<evidence type="ECO:0000256" key="2">
    <source>
        <dbReference type="ARBA" id="ARBA00022692"/>
    </source>
</evidence>
<feature type="transmembrane region" description="Helical" evidence="5">
    <location>
        <begin position="112"/>
        <end position="131"/>
    </location>
</feature>
<reference evidence="8" key="2">
    <citation type="submission" date="2020-03" db="EMBL/GenBank/DDBJ databases">
        <title>Mitochondrial and Plastid genome variability of Corallina officinalis (Corallinales, Rhodophyta).</title>
        <authorList>
            <person name="Yesson C."/>
            <person name="Bian X."/>
            <person name="Williamson C."/>
            <person name="Briscoe A.G."/>
            <person name="Brodie J."/>
        </authorList>
    </citation>
    <scope>NUCLEOTIDE SEQUENCE</scope>
</reference>
<feature type="transmembrane region" description="Helical" evidence="5">
    <location>
        <begin position="45"/>
        <end position="66"/>
    </location>
</feature>
<feature type="transmembrane region" description="Helical" evidence="5">
    <location>
        <begin position="382"/>
        <end position="400"/>
    </location>
</feature>
<keyword evidence="3 5" id="KW-1133">Transmembrane helix</keyword>
<feature type="transmembrane region" description="Helical" evidence="5">
    <location>
        <begin position="463"/>
        <end position="485"/>
    </location>
</feature>
<feature type="transmembrane region" description="Helical" evidence="5">
    <location>
        <begin position="339"/>
        <end position="361"/>
    </location>
</feature>
<evidence type="ECO:0000256" key="1">
    <source>
        <dbReference type="ARBA" id="ARBA00004141"/>
    </source>
</evidence>
<dbReference type="EMBL" id="MT211883">
    <property type="protein sequence ID" value="QJF58203.1"/>
    <property type="molecule type" value="Genomic_DNA"/>
</dbReference>
<feature type="transmembrane region" description="Helical" evidence="5">
    <location>
        <begin position="15"/>
        <end position="38"/>
    </location>
</feature>
<dbReference type="EMBL" id="KU641510">
    <property type="protein sequence ID" value="APX55294.1"/>
    <property type="molecule type" value="Genomic_DNA"/>
</dbReference>
<dbReference type="InterPro" id="IPR001750">
    <property type="entry name" value="ND/Mrp_TM"/>
</dbReference>
<feature type="transmembrane region" description="Helical" evidence="5">
    <location>
        <begin position="252"/>
        <end position="273"/>
    </location>
</feature>
<feature type="transmembrane region" description="Helical" evidence="5">
    <location>
        <begin position="420"/>
        <end position="442"/>
    </location>
</feature>
<proteinExistence type="inferred from homology"/>
<comment type="subcellular location">
    <subcellularLocation>
        <location evidence="1">Membrane</location>
        <topology evidence="1">Multi-pass membrane protein</topology>
    </subcellularLocation>
</comment>
<geneLocation type="mitochondrion" evidence="7"/>
<accession>A0A343AYV6</accession>
<dbReference type="AlphaFoldDB" id="A0A343AYV6"/>
<keyword evidence="2 5" id="KW-0812">Transmembrane</keyword>
<dbReference type="Pfam" id="PF00361">
    <property type="entry name" value="Proton_antipo_M"/>
    <property type="match status" value="1"/>
</dbReference>
<feature type="transmembrane region" description="Helical" evidence="5">
    <location>
        <begin position="137"/>
        <end position="154"/>
    </location>
</feature>
<reference evidence="7" key="1">
    <citation type="journal article" date="2016" name="Mitochondrial DNA Part B Resour">
        <title>Complete mitochondrial genome of the geniculate calcified red alga, Corallina officinalis (Corallinales, Rhodophyta).</title>
        <authorList>
            <person name="Williamson C.J."/>
            <person name="Yesson C."/>
            <person name="Briscoe A.G."/>
            <person name="Brodie J."/>
        </authorList>
    </citation>
    <scope>NUCLEOTIDE SEQUENCE</scope>
</reference>
<keyword evidence="4 5" id="KW-0472">Membrane</keyword>
<feature type="transmembrane region" description="Helical" evidence="5">
    <location>
        <begin position="166"/>
        <end position="190"/>
    </location>
</feature>
<dbReference type="GeneID" id="31082437"/>
<organism evidence="7">
    <name type="scientific">Corallina officinalis</name>
    <name type="common">Coral seaweed</name>
    <dbReference type="NCBI Taxonomy" id="35170"/>
    <lineage>
        <taxon>Eukaryota</taxon>
        <taxon>Rhodophyta</taxon>
        <taxon>Florideophyceae</taxon>
        <taxon>Corallinophycidae</taxon>
        <taxon>Corallinales</taxon>
        <taxon>Corallinaceae</taxon>
        <taxon>Corallinoideae</taxon>
        <taxon>Corallina</taxon>
    </lineage>
</organism>
<dbReference type="PANTHER" id="PTHR22773">
    <property type="entry name" value="NADH DEHYDROGENASE"/>
    <property type="match status" value="1"/>
</dbReference>
<feature type="transmembrane region" description="Helical" evidence="5">
    <location>
        <begin position="86"/>
        <end position="105"/>
    </location>
</feature>
<feature type="transmembrane region" description="Helical" evidence="5">
    <location>
        <begin position="210"/>
        <end position="231"/>
    </location>
</feature>
<dbReference type="NCBIfam" id="TIGR01770">
    <property type="entry name" value="NDH_I_N"/>
    <property type="match status" value="1"/>
</dbReference>
<protein>
    <submittedName>
        <fullName evidence="7">NADH dehydrogenase subunit 2</fullName>
    </submittedName>
</protein>
<evidence type="ECO:0000313" key="7">
    <source>
        <dbReference type="EMBL" id="APX55294.1"/>
    </source>
</evidence>
<dbReference type="HAMAP" id="MF_00445">
    <property type="entry name" value="NDH1_NuoN_1"/>
    <property type="match status" value="1"/>
</dbReference>
<keyword evidence="7" id="KW-0496">Mitochondrion</keyword>
<gene>
    <name evidence="7" type="primary">nad2</name>
</gene>
<feature type="transmembrane region" description="Helical" evidence="5">
    <location>
        <begin position="310"/>
        <end position="327"/>
    </location>
</feature>
<evidence type="ECO:0000259" key="6">
    <source>
        <dbReference type="Pfam" id="PF00361"/>
    </source>
</evidence>
<feature type="domain" description="NADH:quinone oxidoreductase/Mrp antiporter transmembrane" evidence="6">
    <location>
        <begin position="132"/>
        <end position="433"/>
    </location>
</feature>
<evidence type="ECO:0000256" key="5">
    <source>
        <dbReference type="SAM" id="Phobius"/>
    </source>
</evidence>
<feature type="transmembrane region" description="Helical" evidence="5">
    <location>
        <begin position="285"/>
        <end position="303"/>
    </location>
</feature>